<organism evidence="1 2">
    <name type="scientific">Finegoldia magna</name>
    <name type="common">Peptostreptococcus magnus</name>
    <dbReference type="NCBI Taxonomy" id="1260"/>
    <lineage>
        <taxon>Bacteria</taxon>
        <taxon>Bacillati</taxon>
        <taxon>Bacillota</taxon>
        <taxon>Tissierellia</taxon>
        <taxon>Tissierellales</taxon>
        <taxon>Peptoniphilaceae</taxon>
        <taxon>Finegoldia</taxon>
    </lineage>
</organism>
<protein>
    <recommendedName>
        <fullName evidence="3">Phage portal protein</fullName>
    </recommendedName>
</protein>
<name>A0A7D4JZV5_FINMA</name>
<dbReference type="EMBL" id="CP054000">
    <property type="protein sequence ID" value="QKH80696.1"/>
    <property type="molecule type" value="Genomic_DNA"/>
</dbReference>
<reference evidence="1 2" key="1">
    <citation type="submission" date="2020-05" db="EMBL/GenBank/DDBJ databases">
        <title>FDA dAtabase for Regulatory Grade micrObial Sequences (FDA-ARGOS): Supporting development and validation of Infectious Disease Dx tests.</title>
        <authorList>
            <person name="Pederson C."/>
            <person name="Tallon L."/>
            <person name="Sadzewicz L."/>
            <person name="Zhao X."/>
            <person name="Vavikolanu K."/>
            <person name="Mehta A."/>
            <person name="Aluvathingal J."/>
            <person name="Nadendla S."/>
            <person name="Myers T."/>
            <person name="Yan Y."/>
            <person name="Sichtig H."/>
        </authorList>
    </citation>
    <scope>NUCLEOTIDE SEQUENCE [LARGE SCALE GENOMIC DNA]</scope>
    <source>
        <strain evidence="1 2">FDAARGOS_764</strain>
    </source>
</reference>
<accession>A0A7D4JZV5</accession>
<gene>
    <name evidence="1" type="ORF">FOC70_04905</name>
</gene>
<sequence>MVKKYEDNQSGIDYLRKKLKLYQPRVVERYLRYDMKKEDYDRGIMISNDLKRQYKAVLGWCSKAVDCLADRLVFKGFDNDPFDMNSIFNMNNPDVFFDSAILNALIASCSFVYVSKDDVGDIRLQVIDAANATGIIDPVTGLLKEGYAILQKDKEGHAITEAHFEPYKTTIIKNKQKNIFKHSCSYASLVPIIHRPDAVRPFGRSRITKACEYHQTYAKRTLVRSDITAEFYSFPQKYILGMSSEAEQWDNWKATISSMLRIDKDSDGDKPVVGQFTTPSMSPFTEQLRTAAAGFAGESGLTLDDLGFVSDNPSSSDAIKASHETLRVMGKKAQRCFSSGFLNVGYVASSMRDEFDYERSQFYKATVKWDPVFESDASTLNLVGDGLIKLNQAIPGFADSETVRKLTGLEGKDNG</sequence>
<evidence type="ECO:0008006" key="3">
    <source>
        <dbReference type="Google" id="ProtNLM"/>
    </source>
</evidence>
<proteinExistence type="predicted"/>
<dbReference type="Proteomes" id="UP000502899">
    <property type="component" value="Chromosome"/>
</dbReference>
<dbReference type="AlphaFoldDB" id="A0A7D4JZV5"/>
<evidence type="ECO:0000313" key="2">
    <source>
        <dbReference type="Proteomes" id="UP000502899"/>
    </source>
</evidence>
<evidence type="ECO:0000313" key="1">
    <source>
        <dbReference type="EMBL" id="QKH80696.1"/>
    </source>
</evidence>